<feature type="domain" description="HNH nuclease" evidence="1">
    <location>
        <begin position="394"/>
        <end position="443"/>
    </location>
</feature>
<organism evidence="2 3">
    <name type="scientific">Dolichospermum flos-aquae CCAP 1403/13F</name>
    <dbReference type="NCBI Taxonomy" id="315271"/>
    <lineage>
        <taxon>Bacteria</taxon>
        <taxon>Bacillati</taxon>
        <taxon>Cyanobacteriota</taxon>
        <taxon>Cyanophyceae</taxon>
        <taxon>Nostocales</taxon>
        <taxon>Aphanizomenonaceae</taxon>
        <taxon>Dolichospermum</taxon>
    </lineage>
</organism>
<dbReference type="InterPro" id="IPR001646">
    <property type="entry name" value="5peptide_repeat"/>
</dbReference>
<reference evidence="2 3" key="1">
    <citation type="submission" date="2020-04" db="EMBL/GenBank/DDBJ databases">
        <title>Genome-Wide Identification of 5-Methylcytosine Sites in Bacterial Genomes By High-Throughput Sequencing of MspJI Restriction Fragments.</title>
        <authorList>
            <person name="Wu V."/>
        </authorList>
    </citation>
    <scope>NUCLEOTIDE SEQUENCE [LARGE SCALE GENOMIC DNA]</scope>
    <source>
        <strain evidence="2 3">CCAP 1403/13f</strain>
    </source>
</reference>
<dbReference type="Gene3D" id="2.160.20.80">
    <property type="entry name" value="E3 ubiquitin-protein ligase SopA"/>
    <property type="match status" value="2"/>
</dbReference>
<dbReference type="PANTHER" id="PTHR14136">
    <property type="entry name" value="BTB_POZ DOMAIN-CONTAINING PROTEIN KCTD9"/>
    <property type="match status" value="1"/>
</dbReference>
<reference evidence="2 3" key="2">
    <citation type="submission" date="2020-04" db="EMBL/GenBank/DDBJ databases">
        <authorList>
            <person name="Fomenkov A."/>
            <person name="Anton B.P."/>
            <person name="Roberts R.J."/>
        </authorList>
    </citation>
    <scope>NUCLEOTIDE SEQUENCE [LARGE SCALE GENOMIC DNA]</scope>
    <source>
        <strain evidence="2 3">CCAP 1403/13f</strain>
    </source>
</reference>
<dbReference type="PANTHER" id="PTHR14136:SF17">
    <property type="entry name" value="BTB_POZ DOMAIN-CONTAINING PROTEIN KCTD9"/>
    <property type="match status" value="1"/>
</dbReference>
<accession>A0A6H2BXW4</accession>
<protein>
    <recommendedName>
        <fullName evidence="1">HNH nuclease domain-containing protein</fullName>
    </recommendedName>
</protein>
<dbReference type="RefSeq" id="WP_168695409.1">
    <property type="nucleotide sequence ID" value="NZ_CP051206.1"/>
</dbReference>
<evidence type="ECO:0000259" key="1">
    <source>
        <dbReference type="Pfam" id="PF13391"/>
    </source>
</evidence>
<dbReference type="AlphaFoldDB" id="A0A6H2BXW4"/>
<dbReference type="Pfam" id="PF00805">
    <property type="entry name" value="Pentapeptide"/>
    <property type="match status" value="4"/>
</dbReference>
<dbReference type="InterPro" id="IPR003615">
    <property type="entry name" value="HNH_nuc"/>
</dbReference>
<evidence type="ECO:0000313" key="2">
    <source>
        <dbReference type="EMBL" id="QJB44077.1"/>
    </source>
</evidence>
<name>A0A6H2BXW4_DOLFA</name>
<proteinExistence type="predicted"/>
<gene>
    <name evidence="2" type="ORF">HGD76_07605</name>
</gene>
<evidence type="ECO:0000313" key="3">
    <source>
        <dbReference type="Proteomes" id="UP000502433"/>
    </source>
</evidence>
<sequence length="499" mass="56185">MISSQVEMEDMELLKLYNKGERDFGNYKIIGYTYTRSFYTTFANSCNEDIRGINLDHSHLWLANLENVILENSTIRNAELFNIKLINSNLIGVDFSGSNLHQAQMKGSVLRASVLRDAILASTNLKNTNLSGADLSGSDLHGGYLENANLSGAKLRGTNLKGVKLENTDFSGADLTDACLDHTYLKGMIIDNNTKMNQKYHLIWEITNKESENRNLSGKDLSRANLSGAILIKADFRGTDLTDANLTGADLTDANLTGADLTGADLRRAKLQCANLRGANLKMSKIANANFAEANFCDIDLSQTHNKLTTVSTLKDAYYNDETKFPEGLHPTTVQKIAQKAAQKISQMIWSNYQDPQWIKELLNNKGESQKYLPSRERQQEFKEELTKKYGYKCLISGCEIKEIIEAAHIIPYSKIESHDVANGLLLRVDLHRLFDAHLIAIHPTTRKVLISEQIAKDYQDIRGIKIESRLTDEDANKQQDALRYHCEQCNWIDKRLLE</sequence>
<dbReference type="SUPFAM" id="SSF141571">
    <property type="entry name" value="Pentapeptide repeat-like"/>
    <property type="match status" value="2"/>
</dbReference>
<dbReference type="Pfam" id="PF13391">
    <property type="entry name" value="HNH_2"/>
    <property type="match status" value="1"/>
</dbReference>
<dbReference type="KEGG" id="dfs:HGD76_07605"/>
<dbReference type="EMBL" id="CP051206">
    <property type="protein sequence ID" value="QJB44077.1"/>
    <property type="molecule type" value="Genomic_DNA"/>
</dbReference>
<dbReference type="InterPro" id="IPR051082">
    <property type="entry name" value="Pentapeptide-BTB/POZ_domain"/>
</dbReference>
<dbReference type="Proteomes" id="UP000502433">
    <property type="component" value="Chromosome"/>
</dbReference>